<evidence type="ECO:0000256" key="4">
    <source>
        <dbReference type="ARBA" id="ARBA00023136"/>
    </source>
</evidence>
<dbReference type="InterPro" id="IPR028082">
    <property type="entry name" value="Peripla_BP_I"/>
</dbReference>
<evidence type="ECO:0000313" key="7">
    <source>
        <dbReference type="Proteomes" id="UP001162483"/>
    </source>
</evidence>
<dbReference type="InterPro" id="IPR001828">
    <property type="entry name" value="ANF_lig-bd_rcpt"/>
</dbReference>
<feature type="non-terminal residue" evidence="6">
    <location>
        <position position="1"/>
    </location>
</feature>
<evidence type="ECO:0000259" key="5">
    <source>
        <dbReference type="Pfam" id="PF01094"/>
    </source>
</evidence>
<proteinExistence type="predicted"/>
<protein>
    <recommendedName>
        <fullName evidence="5">Receptor ligand binding region domain-containing protein</fullName>
    </recommendedName>
</protein>
<dbReference type="SUPFAM" id="SSF53822">
    <property type="entry name" value="Periplasmic binding protein-like I"/>
    <property type="match status" value="1"/>
</dbReference>
<evidence type="ECO:0000256" key="1">
    <source>
        <dbReference type="ARBA" id="ARBA00004370"/>
    </source>
</evidence>
<feature type="domain" description="Receptor ligand binding region" evidence="5">
    <location>
        <begin position="21"/>
        <end position="144"/>
    </location>
</feature>
<gene>
    <name evidence="6" type="ORF">SPARVUS_LOCUS11825096</name>
</gene>
<keyword evidence="2" id="KW-0812">Transmembrane</keyword>
<evidence type="ECO:0000256" key="3">
    <source>
        <dbReference type="ARBA" id="ARBA00022989"/>
    </source>
</evidence>
<dbReference type="Pfam" id="PF01094">
    <property type="entry name" value="ANF_receptor"/>
    <property type="match status" value="1"/>
</dbReference>
<dbReference type="EMBL" id="CATNWA010016739">
    <property type="protein sequence ID" value="CAI9595046.1"/>
    <property type="molecule type" value="Genomic_DNA"/>
</dbReference>
<keyword evidence="4" id="KW-0472">Membrane</keyword>
<dbReference type="Gene3D" id="3.40.50.2300">
    <property type="match status" value="1"/>
</dbReference>
<dbReference type="Proteomes" id="UP001162483">
    <property type="component" value="Unassembled WGS sequence"/>
</dbReference>
<evidence type="ECO:0000313" key="6">
    <source>
        <dbReference type="EMBL" id="CAI9595046.1"/>
    </source>
</evidence>
<keyword evidence="7" id="KW-1185">Reference proteome</keyword>
<evidence type="ECO:0000256" key="2">
    <source>
        <dbReference type="ARBA" id="ARBA00022692"/>
    </source>
</evidence>
<organism evidence="6 7">
    <name type="scientific">Staurois parvus</name>
    <dbReference type="NCBI Taxonomy" id="386267"/>
    <lineage>
        <taxon>Eukaryota</taxon>
        <taxon>Metazoa</taxon>
        <taxon>Chordata</taxon>
        <taxon>Craniata</taxon>
        <taxon>Vertebrata</taxon>
        <taxon>Euteleostomi</taxon>
        <taxon>Amphibia</taxon>
        <taxon>Batrachia</taxon>
        <taxon>Anura</taxon>
        <taxon>Neobatrachia</taxon>
        <taxon>Ranoidea</taxon>
        <taxon>Ranidae</taxon>
        <taxon>Staurois</taxon>
    </lineage>
</organism>
<name>A0ABN9FDD3_9NEOB</name>
<keyword evidence="3" id="KW-1133">Transmembrane helix</keyword>
<comment type="subcellular location">
    <subcellularLocation>
        <location evidence="1">Membrane</location>
    </subcellularLocation>
</comment>
<reference evidence="6" key="1">
    <citation type="submission" date="2023-05" db="EMBL/GenBank/DDBJ databases">
        <authorList>
            <person name="Stuckert A."/>
        </authorList>
    </citation>
    <scope>NUCLEOTIDE SEQUENCE</scope>
</reference>
<sequence length="145" mass="16341">FTTGGIFEFLEGPTGQLVSAEEQAFRFAANIINRNRTLLPNTTLTYDIQRINLYDSFEANRKACDQLALGVVAIFGPSHSSSSNAVQSICNALEEVPHIQVRWKHHPLDNRDTFYVNLYPDYASLSHAILDLVQFLKWRSATVVL</sequence>
<comment type="caution">
    <text evidence="6">The sequence shown here is derived from an EMBL/GenBank/DDBJ whole genome shotgun (WGS) entry which is preliminary data.</text>
</comment>
<accession>A0ABN9FDD3</accession>